<evidence type="ECO:0000256" key="8">
    <source>
        <dbReference type="RuleBase" id="RU365104"/>
    </source>
</evidence>
<evidence type="ECO:0000259" key="9">
    <source>
        <dbReference type="PROSITE" id="PS50893"/>
    </source>
</evidence>
<dbReference type="NCBIfam" id="TIGR04520">
    <property type="entry name" value="ECF_ATPase_1"/>
    <property type="match status" value="1"/>
</dbReference>
<dbReference type="InterPro" id="IPR030947">
    <property type="entry name" value="EcfA_1"/>
</dbReference>
<dbReference type="InterPro" id="IPR003593">
    <property type="entry name" value="AAA+_ATPase"/>
</dbReference>
<evidence type="ECO:0000256" key="2">
    <source>
        <dbReference type="ARBA" id="ARBA00022448"/>
    </source>
</evidence>
<evidence type="ECO:0000256" key="6">
    <source>
        <dbReference type="ARBA" id="ARBA00022967"/>
    </source>
</evidence>
<dbReference type="InterPro" id="IPR015856">
    <property type="entry name" value="ABC_transpr_CbiO/EcfA_su"/>
</dbReference>
<evidence type="ECO:0000256" key="1">
    <source>
        <dbReference type="ARBA" id="ARBA00004202"/>
    </source>
</evidence>
<dbReference type="CDD" id="cd03225">
    <property type="entry name" value="ABC_cobalt_CbiO_domain1"/>
    <property type="match status" value="2"/>
</dbReference>
<dbReference type="EMBL" id="FQZP01000015">
    <property type="protein sequence ID" value="SHI92684.1"/>
    <property type="molecule type" value="Genomic_DNA"/>
</dbReference>
<proteinExistence type="inferred from homology"/>
<dbReference type="InterPro" id="IPR017871">
    <property type="entry name" value="ABC_transporter-like_CS"/>
</dbReference>
<evidence type="ECO:0000256" key="3">
    <source>
        <dbReference type="ARBA" id="ARBA00022475"/>
    </source>
</evidence>
<reference evidence="10 11" key="1">
    <citation type="submission" date="2016-11" db="EMBL/GenBank/DDBJ databases">
        <authorList>
            <person name="Varghese N."/>
            <person name="Submissions S."/>
        </authorList>
    </citation>
    <scope>NUCLEOTIDE SEQUENCE [LARGE SCALE GENOMIC DNA]</scope>
    <source>
        <strain evidence="10 11">DSM 19027</strain>
    </source>
</reference>
<evidence type="ECO:0000313" key="11">
    <source>
        <dbReference type="Proteomes" id="UP000324781"/>
    </source>
</evidence>
<feature type="domain" description="ABC transporter" evidence="9">
    <location>
        <begin position="4"/>
        <end position="244"/>
    </location>
</feature>
<dbReference type="InterPro" id="IPR050095">
    <property type="entry name" value="ECF_ABC_transporter_ATP-bd"/>
</dbReference>
<evidence type="ECO:0000256" key="7">
    <source>
        <dbReference type="ARBA" id="ARBA00023136"/>
    </source>
</evidence>
<name>A0A1M6F4K7_9FIRM</name>
<keyword evidence="7 8" id="KW-0472">Membrane</keyword>
<evidence type="ECO:0000313" key="10">
    <source>
        <dbReference type="EMBL" id="SHI92684.1"/>
    </source>
</evidence>
<keyword evidence="5 8" id="KW-0067">ATP-binding</keyword>
<dbReference type="PROSITE" id="PS00211">
    <property type="entry name" value="ABC_TRANSPORTER_1"/>
    <property type="match status" value="2"/>
</dbReference>
<dbReference type="OrthoDB" id="9784332at2"/>
<dbReference type="PANTHER" id="PTHR43553:SF27">
    <property type="entry name" value="ENERGY-COUPLING FACTOR TRANSPORTER ATP-BINDING PROTEIN ECFA2"/>
    <property type="match status" value="1"/>
</dbReference>
<dbReference type="InterPro" id="IPR003439">
    <property type="entry name" value="ABC_transporter-like_ATP-bd"/>
</dbReference>
<sequence length="591" mass="65301">MHMVEFKDVYFEYGTHAAGQPSTPAVNGITESIREGEFVVVLGRNGSGKSTMARLMNALLLPTGGTVWVDGMNTAEGDKIWEIRRTLGMVFQNPDNQLVATTVEEDLAFGPENLGLDPSEIRRRIDAAARYVGMEEHMKHSPHMLSGGQKQRVAIAGILAMEPKCIVLDESTSMLDPRGRKEVIDLIRTLNREKGITIILITHHMEEAVHADRVLVMDRGRIAMQGTPREIFSRVDELKKLGLSVPQVTQLMHELKAKGLVQAGTALTLEEAEESLKAVLKKSGFHHPALQEPAVAKEPAEVIVSIRDLSHTYMPGTTFERKALQEVSLDIMKGEILGIIGHTGSGKSTLVQHLNGLLKPTSGSVTVDGLECGGKSLKELRQKVGLIFQYPEHQLFEETVYKDIIFGLSRLGLPQDEIERRVKCVLDIIGLSEELLWKSPFELSGGQKRRVAIAGVLVMEPEILVLDEPTAGLDPRGSEEVFAILTELNRTQGTTILIISHSMEQIAAYCDRIAVLNRGRLEMLDTPRKVFSQEDRLRSLGLDIPEITRLFRNLHRAGYPVNGHVLTISEAVRSISETMLAKETHKGGNNA</sequence>
<accession>A0A1M6F4K7</accession>
<keyword evidence="6" id="KW-1278">Translocase</keyword>
<dbReference type="GO" id="GO:0042626">
    <property type="term" value="F:ATPase-coupled transmembrane transporter activity"/>
    <property type="evidence" value="ECO:0007669"/>
    <property type="project" value="TreeGrafter"/>
</dbReference>
<dbReference type="PROSITE" id="PS50893">
    <property type="entry name" value="ABC_TRANSPORTER_2"/>
    <property type="match status" value="2"/>
</dbReference>
<dbReference type="GO" id="GO:0043190">
    <property type="term" value="C:ATP-binding cassette (ABC) transporter complex"/>
    <property type="evidence" value="ECO:0007669"/>
    <property type="project" value="TreeGrafter"/>
</dbReference>
<keyword evidence="4 8" id="KW-0547">Nucleotide-binding</keyword>
<comment type="subunit">
    <text evidence="8">Forms a stable energy-coupling factor (ECF) transporter complex composed of 2 membrane-embedded substrate-binding proteins (S component), 2 ATP-binding proteins (A component) and 2 transmembrane proteins (T component).</text>
</comment>
<dbReference type="NCBIfam" id="NF010167">
    <property type="entry name" value="PRK13648.1"/>
    <property type="match status" value="2"/>
</dbReference>
<dbReference type="GO" id="GO:0005524">
    <property type="term" value="F:ATP binding"/>
    <property type="evidence" value="ECO:0007669"/>
    <property type="project" value="UniProtKB-UniRule"/>
</dbReference>
<dbReference type="NCBIfam" id="TIGR04521">
    <property type="entry name" value="ECF_ATPase_2"/>
    <property type="match status" value="1"/>
</dbReference>
<gene>
    <name evidence="10" type="ORF">SAMN05444373_101528</name>
</gene>
<dbReference type="EC" id="7.-.-.-" evidence="8"/>
<protein>
    <recommendedName>
        <fullName evidence="8">Energy-coupling factor transporter ATP-binding protein EcfA2</fullName>
        <ecNumber evidence="8">7.-.-.-</ecNumber>
    </recommendedName>
</protein>
<dbReference type="GO" id="GO:0016887">
    <property type="term" value="F:ATP hydrolysis activity"/>
    <property type="evidence" value="ECO:0007669"/>
    <property type="project" value="InterPro"/>
</dbReference>
<keyword evidence="2 8" id="KW-0813">Transport</keyword>
<dbReference type="Pfam" id="PF00005">
    <property type="entry name" value="ABC_tran"/>
    <property type="match status" value="2"/>
</dbReference>
<comment type="similarity">
    <text evidence="8">Belongs to the ABC transporter superfamily. Energy-coupling factor EcfA family.</text>
</comment>
<keyword evidence="11" id="KW-1185">Reference proteome</keyword>
<dbReference type="Gene3D" id="3.40.50.300">
    <property type="entry name" value="P-loop containing nucleotide triphosphate hydrolases"/>
    <property type="match status" value="2"/>
</dbReference>
<dbReference type="PANTHER" id="PTHR43553">
    <property type="entry name" value="HEAVY METAL TRANSPORTER"/>
    <property type="match status" value="1"/>
</dbReference>
<dbReference type="InterPro" id="IPR027417">
    <property type="entry name" value="P-loop_NTPase"/>
</dbReference>
<dbReference type="FunFam" id="3.40.50.300:FF:000224">
    <property type="entry name" value="Energy-coupling factor transporter ATP-binding protein EcfA"/>
    <property type="match status" value="2"/>
</dbReference>
<dbReference type="AlphaFoldDB" id="A0A1M6F4K7"/>
<feature type="domain" description="ABC transporter" evidence="9">
    <location>
        <begin position="304"/>
        <end position="543"/>
    </location>
</feature>
<evidence type="ECO:0000256" key="4">
    <source>
        <dbReference type="ARBA" id="ARBA00022741"/>
    </source>
</evidence>
<dbReference type="SMART" id="SM00382">
    <property type="entry name" value="AAA"/>
    <property type="match status" value="2"/>
</dbReference>
<keyword evidence="3 8" id="KW-1003">Cell membrane</keyword>
<dbReference type="SUPFAM" id="SSF52540">
    <property type="entry name" value="P-loop containing nucleoside triphosphate hydrolases"/>
    <property type="match status" value="2"/>
</dbReference>
<evidence type="ECO:0000256" key="5">
    <source>
        <dbReference type="ARBA" id="ARBA00022840"/>
    </source>
</evidence>
<dbReference type="InterPro" id="IPR030946">
    <property type="entry name" value="EcfA2"/>
</dbReference>
<comment type="function">
    <text evidence="8">ATP-binding (A) component of a common energy-coupling factor (ECF) ABC-transporter complex.</text>
</comment>
<comment type="subcellular location">
    <subcellularLocation>
        <location evidence="1 8">Cell membrane</location>
        <topology evidence="1 8">Peripheral membrane protein</topology>
    </subcellularLocation>
</comment>
<organism evidence="10 11">
    <name type="scientific">Thermoclostridium caenicola</name>
    <dbReference type="NCBI Taxonomy" id="659425"/>
    <lineage>
        <taxon>Bacteria</taxon>
        <taxon>Bacillati</taxon>
        <taxon>Bacillota</taxon>
        <taxon>Clostridia</taxon>
        <taxon>Eubacteriales</taxon>
        <taxon>Oscillospiraceae</taxon>
        <taxon>Thermoclostridium</taxon>
    </lineage>
</organism>
<dbReference type="Proteomes" id="UP000324781">
    <property type="component" value="Unassembled WGS sequence"/>
</dbReference>